<evidence type="ECO:0000313" key="20">
    <source>
        <dbReference type="Proteomes" id="UP000283713"/>
    </source>
</evidence>
<name>A0A1H7K4W8_PHOVU</name>
<dbReference type="EMBL" id="WCIF01000002">
    <property type="protein sequence ID" value="KAB5441637.1"/>
    <property type="molecule type" value="Genomic_DNA"/>
</dbReference>
<comment type="caution">
    <text evidence="4">The sequence shown here is derived from an EMBL/GenBank/DDBJ whole genome shotgun (WGS) entry which is preliminary data.</text>
</comment>
<dbReference type="EMBL" id="JAWDHD010000013">
    <property type="protein sequence ID" value="MDU0251339.1"/>
    <property type="molecule type" value="Genomic_DNA"/>
</dbReference>
<sequence>MKENNENKAKALEENKKNYSSENSTPQNGEDIISNEDAEKLEGGIKHEDLERPSEGSLGGIICCNG</sequence>
<dbReference type="Proteomes" id="UP001201179">
    <property type="component" value="Unassembled WGS sequence"/>
</dbReference>
<dbReference type="EMBL" id="QRMN01000003">
    <property type="protein sequence ID" value="RHJ80388.1"/>
    <property type="molecule type" value="Genomic_DNA"/>
</dbReference>
<reference evidence="8" key="7">
    <citation type="submission" date="2022-01" db="EMBL/GenBank/DDBJ databases">
        <title>Collection of gut derived symbiotic bacterial strains cultured from healthy donors.</title>
        <authorList>
            <person name="Lin H."/>
            <person name="Kohout C."/>
            <person name="Waligurski E."/>
            <person name="Pamer E.G."/>
        </authorList>
    </citation>
    <scope>NUCLEOTIDE SEQUENCE</scope>
    <source>
        <strain evidence="8">DFI.6.72</strain>
    </source>
</reference>
<evidence type="ECO:0000313" key="18">
    <source>
        <dbReference type="EMBL" id="TSE48557.1"/>
    </source>
</evidence>
<reference evidence="19 20" key="1">
    <citation type="submission" date="2018-08" db="EMBL/GenBank/DDBJ databases">
        <title>A genome reference for cultivated species of the human gut microbiota.</title>
        <authorList>
            <person name="Zou Y."/>
            <person name="Xue W."/>
            <person name="Luo G."/>
        </authorList>
    </citation>
    <scope>NUCLEOTIDE SEQUENCE [LARGE SCALE GENOMIC DNA]</scope>
    <source>
        <strain evidence="17 23">AF39-8AT</strain>
        <strain evidence="16 21">AM09-18</strain>
        <strain evidence="15 22">AM13-21</strain>
        <strain evidence="14 20">AM16-6</strain>
        <strain evidence="13 19">TF05-18</strain>
    </source>
</reference>
<dbReference type="EMBL" id="WDBI01000008">
    <property type="protein sequence ID" value="KAB6527989.1"/>
    <property type="molecule type" value="Genomic_DNA"/>
</dbReference>
<dbReference type="AlphaFoldDB" id="A0A1H7K4W8"/>
<evidence type="ECO:0000313" key="27">
    <source>
        <dbReference type="Proteomes" id="UP000462922"/>
    </source>
</evidence>
<dbReference type="Proteomes" id="UP001181258">
    <property type="component" value="Unassembled WGS sequence"/>
</dbReference>
<dbReference type="Proteomes" id="UP001181239">
    <property type="component" value="Unassembled WGS sequence"/>
</dbReference>
<dbReference type="Proteomes" id="UP000469427">
    <property type="component" value="Unassembled WGS sequence"/>
</dbReference>
<dbReference type="EMBL" id="WDAL01000007">
    <property type="protein sequence ID" value="KAB6638532.1"/>
    <property type="molecule type" value="Genomic_DNA"/>
</dbReference>
<reference evidence="7" key="8">
    <citation type="submission" date="2022-01" db="EMBL/GenBank/DDBJ databases">
        <authorList>
            <person name="Mingchao X."/>
        </authorList>
    </citation>
    <scope>NUCLEOTIDE SEQUENCE</scope>
    <source>
        <strain evidence="7">Bv4372</strain>
    </source>
</reference>
<reference evidence="9" key="9">
    <citation type="submission" date="2023-01" db="EMBL/GenBank/DDBJ databases">
        <title>Human gut microbiome strain richness.</title>
        <authorList>
            <person name="Chen-Liaw A."/>
        </authorList>
    </citation>
    <scope>NUCLEOTIDE SEQUENCE</scope>
    <source>
        <strain evidence="9">H9_m1001271B151109d0_201107</strain>
    </source>
</reference>
<dbReference type="EMBL" id="JAQKEI010000009">
    <property type="protein sequence ID" value="MDB0851581.1"/>
    <property type="molecule type" value="Genomic_DNA"/>
</dbReference>
<evidence type="ECO:0000313" key="13">
    <source>
        <dbReference type="EMBL" id="RGL87181.1"/>
    </source>
</evidence>
<reference evidence="12 29" key="5">
    <citation type="submission" date="2020-04" db="EMBL/GenBank/DDBJ databases">
        <title>A novel gut-associated lysogenic phage, Bacteroides phage BV01, alters the host transcriptome and bile acid metabolism in Bacteroides vulgatus.</title>
        <authorList>
            <person name="Campbell D.E."/>
            <person name="Ly L."/>
            <person name="Ridlon J.M."/>
            <person name="Hsiao A."/>
            <person name="Degnan P.H."/>
        </authorList>
    </citation>
    <scope>NUCLEOTIDE SEQUENCE [LARGE SCALE GENOMIC DNA]</scope>
    <source>
        <strain evidence="12 29">VPI-4506</strain>
    </source>
</reference>
<evidence type="ECO:0000313" key="2">
    <source>
        <dbReference type="EMBL" id="KAB5441637.1"/>
    </source>
</evidence>
<dbReference type="EMBL" id="QRKA01000013">
    <property type="protein sequence ID" value="RHH78945.1"/>
    <property type="molecule type" value="Genomic_DNA"/>
</dbReference>
<evidence type="ECO:0000313" key="19">
    <source>
        <dbReference type="Proteomes" id="UP000261278"/>
    </source>
</evidence>
<proteinExistence type="predicted"/>
<evidence type="ECO:0000313" key="23">
    <source>
        <dbReference type="Proteomes" id="UP000286392"/>
    </source>
</evidence>
<dbReference type="Proteomes" id="UP000283713">
    <property type="component" value="Unassembled WGS sequence"/>
</dbReference>
<feature type="compositionally biased region" description="Basic and acidic residues" evidence="1">
    <location>
        <begin position="1"/>
        <end position="19"/>
    </location>
</feature>
<evidence type="ECO:0000313" key="26">
    <source>
        <dbReference type="Proteomes" id="UP000462885"/>
    </source>
</evidence>
<evidence type="ECO:0000313" key="3">
    <source>
        <dbReference type="EMBL" id="KAB6527989.1"/>
    </source>
</evidence>
<reference evidence="2 26" key="4">
    <citation type="submission" date="2019-10" db="EMBL/GenBank/DDBJ databases">
        <title>Genome Sequence and Assembly of iSURF_14.</title>
        <authorList>
            <person name="Wucher B.R."/>
            <person name="Ruoff K.L."/>
            <person name="Price C.E."/>
            <person name="Valls R.R."/>
            <person name="O'Toole G.A."/>
        </authorList>
    </citation>
    <scope>NUCLEOTIDE SEQUENCE [LARGE SCALE GENOMIC DNA]</scope>
    <source>
        <strain evidence="2 26">ANK132K_3B</strain>
    </source>
</reference>
<dbReference type="Proteomes" id="UP000285777">
    <property type="component" value="Unassembled WGS sequence"/>
</dbReference>
<evidence type="ECO:0000313" key="15">
    <source>
        <dbReference type="EMBL" id="RHI91069.1"/>
    </source>
</evidence>
<protein>
    <submittedName>
        <fullName evidence="4">Uncharacterized protein</fullName>
    </submittedName>
</protein>
<dbReference type="EMBL" id="RWHZ01000026">
    <property type="protein sequence ID" value="TSE48557.1"/>
    <property type="molecule type" value="Genomic_DNA"/>
</dbReference>
<evidence type="ECO:0000313" key="16">
    <source>
        <dbReference type="EMBL" id="RHJ80388.1"/>
    </source>
</evidence>
<dbReference type="Proteomes" id="UP001210999">
    <property type="component" value="Unassembled WGS sequence"/>
</dbReference>
<dbReference type="EMBL" id="QSSN01000006">
    <property type="protein sequence ID" value="RGL87181.1"/>
    <property type="molecule type" value="Genomic_DNA"/>
</dbReference>
<dbReference type="EMBL" id="QROB01000002">
    <property type="protein sequence ID" value="RHK90568.1"/>
    <property type="molecule type" value="Genomic_DNA"/>
</dbReference>
<evidence type="ECO:0000313" key="22">
    <source>
        <dbReference type="Proteomes" id="UP000285777"/>
    </source>
</evidence>
<dbReference type="EMBL" id="JABDSH010000084">
    <property type="protein sequence ID" value="NMW37269.1"/>
    <property type="molecule type" value="Genomic_DNA"/>
</dbReference>
<dbReference type="Proteomes" id="UP000286392">
    <property type="component" value="Unassembled WGS sequence"/>
</dbReference>
<dbReference type="EMBL" id="JAKKWZ010000002">
    <property type="protein sequence ID" value="MCG0338756.1"/>
    <property type="molecule type" value="Genomic_DNA"/>
</dbReference>
<evidence type="ECO:0000313" key="7">
    <source>
        <dbReference type="EMBL" id="MCG0338756.1"/>
    </source>
</evidence>
<reference evidence="6" key="6">
    <citation type="submission" date="2021-06" db="EMBL/GenBank/DDBJ databases">
        <title>Collection of gut derived symbiotic bacterial strains cultured from healthy donors.</title>
        <authorList>
            <person name="Lin H."/>
            <person name="Littmann E."/>
            <person name="Pamer E.G."/>
        </authorList>
    </citation>
    <scope>NUCLEOTIDE SEQUENCE</scope>
    <source>
        <strain evidence="6">MSK.19.85</strain>
    </source>
</reference>
<feature type="compositionally biased region" description="Basic and acidic residues" evidence="1">
    <location>
        <begin position="37"/>
        <end position="54"/>
    </location>
</feature>
<reference evidence="11" key="10">
    <citation type="submission" date="2023-10" db="EMBL/GenBank/DDBJ databases">
        <title>Genome of potential pathogenic bacteria in Crohn's disease.</title>
        <authorList>
            <person name="Rodriguez-Palacios A."/>
        </authorList>
    </citation>
    <scope>NUCLEOTIDE SEQUENCE</scope>
    <source>
        <strain evidence="11">CavFT-hAR107</strain>
    </source>
</reference>
<reference evidence="18 24" key="2">
    <citation type="journal article" date="2019" name="Nat. Commun.">
        <title>Gram positive-like bacteriocins with broad spectrum anti-Bacteroidales activity encoded on mobile elements of the human gut microbiota.</title>
        <authorList>
            <person name="Bechon N."/>
            <person name="Coyne M.J.Jr."/>
            <person name="Laclare-Mceneany V."/>
            <person name="Chatzidaki-Livanis M."/>
            <person name="Ghigo J.-M."/>
            <person name="Comstock L.E."/>
        </authorList>
    </citation>
    <scope>NUCLEOTIDE SEQUENCE [LARGE SCALE GENOMIC DNA]</scope>
    <source>
        <strain evidence="18 24">CL01T12C17</strain>
    </source>
</reference>
<dbReference type="EMBL" id="JAKNGO010000005">
    <property type="protein sequence ID" value="MCG4687771.1"/>
    <property type="molecule type" value="Genomic_DNA"/>
</dbReference>
<evidence type="ECO:0000313" key="12">
    <source>
        <dbReference type="EMBL" id="NMW37269.1"/>
    </source>
</evidence>
<evidence type="ECO:0000313" key="10">
    <source>
        <dbReference type="EMBL" id="MDU0239491.1"/>
    </source>
</evidence>
<dbReference type="Proteomes" id="UP000462015">
    <property type="component" value="Unassembled WGS sequence"/>
</dbReference>
<evidence type="ECO:0000256" key="1">
    <source>
        <dbReference type="SAM" id="MobiDB-lite"/>
    </source>
</evidence>
<evidence type="ECO:0000313" key="11">
    <source>
        <dbReference type="EMBL" id="MDU0251339.1"/>
    </source>
</evidence>
<dbReference type="EMBL" id="JAHOGA010000001">
    <property type="protein sequence ID" value="MBV3487097.1"/>
    <property type="molecule type" value="Genomic_DNA"/>
</dbReference>
<evidence type="ECO:0000313" key="9">
    <source>
        <dbReference type="EMBL" id="MDB0851581.1"/>
    </source>
</evidence>
<evidence type="ECO:0000313" key="29">
    <source>
        <dbReference type="Proteomes" id="UP000555193"/>
    </source>
</evidence>
<evidence type="ECO:0000313" key="14">
    <source>
        <dbReference type="EMBL" id="RHH78945.1"/>
    </source>
</evidence>
<evidence type="ECO:0000313" key="21">
    <source>
        <dbReference type="Proteomes" id="UP000283958"/>
    </source>
</evidence>
<evidence type="ECO:0000313" key="28">
    <source>
        <dbReference type="Proteomes" id="UP000469427"/>
    </source>
</evidence>
<dbReference type="Proteomes" id="UP000462922">
    <property type="component" value="Unassembled WGS sequence"/>
</dbReference>
<accession>A0A1H7K4W8</accession>
<dbReference type="Proteomes" id="UP000462885">
    <property type="component" value="Unassembled WGS sequence"/>
</dbReference>
<dbReference type="Proteomes" id="UP000261278">
    <property type="component" value="Unassembled WGS sequence"/>
</dbReference>
<evidence type="ECO:0000313" key="6">
    <source>
        <dbReference type="EMBL" id="MBV3487097.1"/>
    </source>
</evidence>
<evidence type="ECO:0000313" key="24">
    <source>
        <dbReference type="Proteomes" id="UP000408523"/>
    </source>
</evidence>
<organism evidence="4 27">
    <name type="scientific">Phocaeicola vulgatus</name>
    <name type="common">Bacteroides vulgatus</name>
    <dbReference type="NCBI Taxonomy" id="821"/>
    <lineage>
        <taxon>Bacteria</taxon>
        <taxon>Pseudomonadati</taxon>
        <taxon>Bacteroidota</taxon>
        <taxon>Bacteroidia</taxon>
        <taxon>Bacteroidales</taxon>
        <taxon>Bacteroidaceae</taxon>
        <taxon>Phocaeicola</taxon>
    </lineage>
</organism>
<evidence type="ECO:0000313" key="25">
    <source>
        <dbReference type="Proteomes" id="UP000462015"/>
    </source>
</evidence>
<dbReference type="EMBL" id="WDAX01000006">
    <property type="protein sequence ID" value="KAB6576000.1"/>
    <property type="molecule type" value="Genomic_DNA"/>
</dbReference>
<dbReference type="Proteomes" id="UP000758576">
    <property type="component" value="Unassembled WGS sequence"/>
</dbReference>
<evidence type="ECO:0000313" key="5">
    <source>
        <dbReference type="EMBL" id="KAB6638532.1"/>
    </source>
</evidence>
<dbReference type="Proteomes" id="UP000555193">
    <property type="component" value="Unassembled WGS sequence"/>
</dbReference>
<dbReference type="Proteomes" id="UP000283958">
    <property type="component" value="Unassembled WGS sequence"/>
</dbReference>
<dbReference type="Proteomes" id="UP000408523">
    <property type="component" value="Unassembled WGS sequence"/>
</dbReference>
<gene>
    <name evidence="17" type="ORF">DW043_02545</name>
    <name evidence="16" type="ORF">DW105_02055</name>
    <name evidence="15" type="ORF">DW150_11040</name>
    <name evidence="14" type="ORF">DW193_10220</name>
    <name evidence="13" type="ORF">DXC44_07075</name>
    <name evidence="18" type="ORF">EH214_02198</name>
    <name evidence="2" type="ORF">F9Z94_03160</name>
    <name evidence="5" type="ORF">GAY12_04515</name>
    <name evidence="4" type="ORF">GAY76_03925</name>
    <name evidence="3" type="ORF">GAY98_07180</name>
    <name evidence="12" type="ORF">HKQ54_14255</name>
    <name evidence="6" type="ORF">KSX14_00290</name>
    <name evidence="8" type="ORF">L0N01_04000</name>
    <name evidence="7" type="ORF">L4X52_01935</name>
    <name evidence="9" type="ORF">PL594_08695</name>
    <name evidence="10" type="ORF">RVH43_02255</name>
    <name evidence="11" type="ORF">RVY68_22445</name>
</gene>
<reference evidence="10" key="11">
    <citation type="submission" date="2023-10" db="EMBL/GenBank/DDBJ databases">
        <title>Genome of Potential pathogenic bacteria in Crohn's disease.</title>
        <authorList>
            <person name="Rodriguez-Palacios A."/>
        </authorList>
    </citation>
    <scope>NUCLEOTIDE SEQUENCE</scope>
    <source>
        <strain evidence="10">CavFT-hAR11</strain>
    </source>
</reference>
<reference evidence="25 27" key="3">
    <citation type="journal article" date="2019" name="Nat. Med.">
        <title>A library of human gut bacterial isolates paired with longitudinal multiomics data enables mechanistic microbiome research.</title>
        <authorList>
            <person name="Poyet M."/>
            <person name="Groussin M."/>
            <person name="Gibbons S.M."/>
            <person name="Avila-Pacheco J."/>
            <person name="Jiang X."/>
            <person name="Kearney S.M."/>
            <person name="Perrotta A.R."/>
            <person name="Berdy B."/>
            <person name="Zhao S."/>
            <person name="Lieberman T.D."/>
            <person name="Swanson P.K."/>
            <person name="Smith M."/>
            <person name="Roesemann S."/>
            <person name="Alexander J.E."/>
            <person name="Rich S.A."/>
            <person name="Livny J."/>
            <person name="Vlamakis H."/>
            <person name="Clish C."/>
            <person name="Bullock K."/>
            <person name="Deik A."/>
            <person name="Scott J."/>
            <person name="Pierce K.A."/>
            <person name="Xavier R.J."/>
            <person name="Alm E.J."/>
        </authorList>
    </citation>
    <scope>NUCLEOTIDE SEQUENCE [LARGE SCALE GENOMIC DNA]</scope>
    <source>
        <strain evidence="4 27">BIOML-A110</strain>
        <strain evidence="3 28">BIOML-A122</strain>
        <strain evidence="5 25">BIOML-A98</strain>
    </source>
</reference>
<dbReference type="Proteomes" id="UP001200843">
    <property type="component" value="Unassembled WGS sequence"/>
</dbReference>
<evidence type="ECO:0000313" key="4">
    <source>
        <dbReference type="EMBL" id="KAB6576000.1"/>
    </source>
</evidence>
<dbReference type="EMBL" id="JAWDET010000006">
    <property type="protein sequence ID" value="MDU0239491.1"/>
    <property type="molecule type" value="Genomic_DNA"/>
</dbReference>
<feature type="region of interest" description="Disordered" evidence="1">
    <location>
        <begin position="1"/>
        <end position="66"/>
    </location>
</feature>
<evidence type="ECO:0000313" key="17">
    <source>
        <dbReference type="EMBL" id="RHK90568.1"/>
    </source>
</evidence>
<dbReference type="RefSeq" id="WP_008655342.1">
    <property type="nucleotide sequence ID" value="NZ_BAABYE010000001.1"/>
</dbReference>
<dbReference type="EMBL" id="QRLF01000016">
    <property type="protein sequence ID" value="RHI91069.1"/>
    <property type="molecule type" value="Genomic_DNA"/>
</dbReference>
<evidence type="ECO:0000313" key="8">
    <source>
        <dbReference type="EMBL" id="MCG4687771.1"/>
    </source>
</evidence>